<dbReference type="AlphaFoldDB" id="A0A392UZ47"/>
<dbReference type="EMBL" id="LXQA010973077">
    <property type="protein sequence ID" value="MCI79410.1"/>
    <property type="molecule type" value="Genomic_DNA"/>
</dbReference>
<dbReference type="Proteomes" id="UP000265520">
    <property type="component" value="Unassembled WGS sequence"/>
</dbReference>
<feature type="non-terminal residue" evidence="1">
    <location>
        <position position="28"/>
    </location>
</feature>
<organism evidence="1 2">
    <name type="scientific">Trifolium medium</name>
    <dbReference type="NCBI Taxonomy" id="97028"/>
    <lineage>
        <taxon>Eukaryota</taxon>
        <taxon>Viridiplantae</taxon>
        <taxon>Streptophyta</taxon>
        <taxon>Embryophyta</taxon>
        <taxon>Tracheophyta</taxon>
        <taxon>Spermatophyta</taxon>
        <taxon>Magnoliopsida</taxon>
        <taxon>eudicotyledons</taxon>
        <taxon>Gunneridae</taxon>
        <taxon>Pentapetalae</taxon>
        <taxon>rosids</taxon>
        <taxon>fabids</taxon>
        <taxon>Fabales</taxon>
        <taxon>Fabaceae</taxon>
        <taxon>Papilionoideae</taxon>
        <taxon>50 kb inversion clade</taxon>
        <taxon>NPAAA clade</taxon>
        <taxon>Hologalegina</taxon>
        <taxon>IRL clade</taxon>
        <taxon>Trifolieae</taxon>
        <taxon>Trifolium</taxon>
    </lineage>
</organism>
<proteinExistence type="predicted"/>
<evidence type="ECO:0000313" key="2">
    <source>
        <dbReference type="Proteomes" id="UP000265520"/>
    </source>
</evidence>
<comment type="caution">
    <text evidence="1">The sequence shown here is derived from an EMBL/GenBank/DDBJ whole genome shotgun (WGS) entry which is preliminary data.</text>
</comment>
<accession>A0A392UZ47</accession>
<reference evidence="1 2" key="1">
    <citation type="journal article" date="2018" name="Front. Plant Sci.">
        <title>Red Clover (Trifolium pratense) and Zigzag Clover (T. medium) - A Picture of Genomic Similarities and Differences.</title>
        <authorList>
            <person name="Dluhosova J."/>
            <person name="Istvanek J."/>
            <person name="Nedelnik J."/>
            <person name="Repkova J."/>
        </authorList>
    </citation>
    <scope>NUCLEOTIDE SEQUENCE [LARGE SCALE GENOMIC DNA]</scope>
    <source>
        <strain evidence="2">cv. 10/8</strain>
        <tissue evidence="1">Leaf</tissue>
    </source>
</reference>
<name>A0A392UZ47_9FABA</name>
<evidence type="ECO:0000313" key="1">
    <source>
        <dbReference type="EMBL" id="MCI79410.1"/>
    </source>
</evidence>
<protein>
    <submittedName>
        <fullName evidence="1">Uncharacterized protein</fullName>
    </submittedName>
</protein>
<keyword evidence="2" id="KW-1185">Reference proteome</keyword>
<sequence length="28" mass="3094">MHEAYKKMVGKVFALSGEGADQVENLIK</sequence>